<keyword evidence="5" id="KW-0804">Transcription</keyword>
<dbReference type="Proteomes" id="UP000218944">
    <property type="component" value="Unassembled WGS sequence"/>
</dbReference>
<protein>
    <recommendedName>
        <fullName evidence="8">OmpR/PhoB-type domain-containing protein</fullName>
    </recommendedName>
</protein>
<comment type="caution">
    <text evidence="9">The sequence shown here is derived from an EMBL/GenBank/DDBJ whole genome shotgun (WGS) entry which is preliminary data.</text>
</comment>
<dbReference type="GO" id="GO:0006355">
    <property type="term" value="P:regulation of DNA-templated transcription"/>
    <property type="evidence" value="ECO:0007669"/>
    <property type="project" value="InterPro"/>
</dbReference>
<dbReference type="InterPro" id="IPR001867">
    <property type="entry name" value="OmpR/PhoB-type_DNA-bd"/>
</dbReference>
<evidence type="ECO:0000313" key="10">
    <source>
        <dbReference type="Proteomes" id="UP000218944"/>
    </source>
</evidence>
<dbReference type="GO" id="GO:0003677">
    <property type="term" value="F:DNA binding"/>
    <property type="evidence" value="ECO:0007669"/>
    <property type="project" value="UniProtKB-UniRule"/>
</dbReference>
<dbReference type="SUPFAM" id="SSF46894">
    <property type="entry name" value="C-terminal effector domain of the bipartite response regulators"/>
    <property type="match status" value="1"/>
</dbReference>
<feature type="DNA-binding region" description="OmpR/PhoB-type" evidence="6">
    <location>
        <begin position="31"/>
        <end position="137"/>
    </location>
</feature>
<keyword evidence="2" id="KW-0902">Two-component regulatory system</keyword>
<feature type="region of interest" description="Disordered" evidence="7">
    <location>
        <begin position="12"/>
        <end position="33"/>
    </location>
</feature>
<dbReference type="Pfam" id="PF00486">
    <property type="entry name" value="Trans_reg_C"/>
    <property type="match status" value="1"/>
</dbReference>
<dbReference type="InterPro" id="IPR051677">
    <property type="entry name" value="AfsR-DnrI-RedD_regulator"/>
</dbReference>
<dbReference type="EMBL" id="NSJV01000284">
    <property type="protein sequence ID" value="PAU48156.1"/>
    <property type="molecule type" value="Genomic_DNA"/>
</dbReference>
<dbReference type="SUPFAM" id="SSF48452">
    <property type="entry name" value="TPR-like"/>
    <property type="match status" value="1"/>
</dbReference>
<comment type="similarity">
    <text evidence="1">Belongs to the AfsR/DnrI/RedD regulatory family.</text>
</comment>
<dbReference type="AlphaFoldDB" id="A0A2A2D9P2"/>
<keyword evidence="3" id="KW-0805">Transcription regulation</keyword>
<evidence type="ECO:0000256" key="2">
    <source>
        <dbReference type="ARBA" id="ARBA00023012"/>
    </source>
</evidence>
<keyword evidence="10" id="KW-1185">Reference proteome</keyword>
<dbReference type="InterPro" id="IPR011990">
    <property type="entry name" value="TPR-like_helical_dom_sf"/>
</dbReference>
<dbReference type="InterPro" id="IPR036388">
    <property type="entry name" value="WH-like_DNA-bd_sf"/>
</dbReference>
<dbReference type="SMART" id="SM01043">
    <property type="entry name" value="BTAD"/>
    <property type="match status" value="1"/>
</dbReference>
<reference evidence="9 10" key="1">
    <citation type="submission" date="2017-08" db="EMBL/GenBank/DDBJ databases">
        <title>Genome sequence of Streptomyces albireticuli NRRL B-1670.</title>
        <authorList>
            <person name="Graham D.E."/>
            <person name="Mahan K.M."/>
            <person name="Klingeman D.M."/>
            <person name="Hettich R.L."/>
            <person name="Parry R.J."/>
            <person name="Spain J.C."/>
        </authorList>
    </citation>
    <scope>NUCLEOTIDE SEQUENCE [LARGE SCALE GENOMIC DNA]</scope>
    <source>
        <strain evidence="9 10">NRRL B-1670</strain>
    </source>
</reference>
<dbReference type="InterPro" id="IPR005158">
    <property type="entry name" value="BTAD"/>
</dbReference>
<evidence type="ECO:0000313" key="9">
    <source>
        <dbReference type="EMBL" id="PAU48156.1"/>
    </source>
</evidence>
<name>A0A2A2D9P2_9ACTN</name>
<dbReference type="PANTHER" id="PTHR35807:SF1">
    <property type="entry name" value="TRANSCRIPTIONAL REGULATOR REDD"/>
    <property type="match status" value="1"/>
</dbReference>
<dbReference type="Gene3D" id="1.10.10.10">
    <property type="entry name" value="Winged helix-like DNA-binding domain superfamily/Winged helix DNA-binding domain"/>
    <property type="match status" value="1"/>
</dbReference>
<gene>
    <name evidence="9" type="ORF">CK936_14855</name>
</gene>
<accession>A0A2A2D9P2</accession>
<keyword evidence="4 6" id="KW-0238">DNA-binding</keyword>
<evidence type="ECO:0000259" key="8">
    <source>
        <dbReference type="PROSITE" id="PS51755"/>
    </source>
</evidence>
<dbReference type="PROSITE" id="PS51755">
    <property type="entry name" value="OMPR_PHOB"/>
    <property type="match status" value="1"/>
</dbReference>
<organism evidence="9 10">
    <name type="scientific">Streptomyces albireticuli</name>
    <dbReference type="NCBI Taxonomy" id="1940"/>
    <lineage>
        <taxon>Bacteria</taxon>
        <taxon>Bacillati</taxon>
        <taxon>Actinomycetota</taxon>
        <taxon>Actinomycetes</taxon>
        <taxon>Kitasatosporales</taxon>
        <taxon>Streptomycetaceae</taxon>
        <taxon>Streptomyces</taxon>
    </lineage>
</organism>
<dbReference type="InterPro" id="IPR016032">
    <property type="entry name" value="Sig_transdc_resp-reg_C-effctor"/>
</dbReference>
<evidence type="ECO:0000256" key="4">
    <source>
        <dbReference type="ARBA" id="ARBA00023125"/>
    </source>
</evidence>
<evidence type="ECO:0000256" key="6">
    <source>
        <dbReference type="PROSITE-ProRule" id="PRU01091"/>
    </source>
</evidence>
<sequence>MNGLLPWERAGRVRAPRSRGAGGQADRGPGPRGAKVTALRFGLLGPVTAEYAGRPVPLGPPQRRAVLAALLLARGRAVTVAALRDRIWTGSPPVSAVAAIQVHVHHLRRLFAEYGPEPRLVTHPGQPSDRVSYVLHTDPGSVDATRFQELCRRAEAAAADGDPAGAAALFDTALGLWRGEPFMDLPPSAYFASARRGLADLRLDAGKRRASALLAAGSTARVAADLLDLHAEHPGDEALVVLLTTALCRSGARARALDLVTGELDRWQSDYGLRPPALLRQRERLVTGGGWHDED</sequence>
<evidence type="ECO:0000256" key="3">
    <source>
        <dbReference type="ARBA" id="ARBA00023015"/>
    </source>
</evidence>
<evidence type="ECO:0000256" key="7">
    <source>
        <dbReference type="SAM" id="MobiDB-lite"/>
    </source>
</evidence>
<proteinExistence type="inferred from homology"/>
<evidence type="ECO:0000256" key="1">
    <source>
        <dbReference type="ARBA" id="ARBA00005820"/>
    </source>
</evidence>
<dbReference type="Gene3D" id="1.25.40.10">
    <property type="entry name" value="Tetratricopeptide repeat domain"/>
    <property type="match status" value="1"/>
</dbReference>
<evidence type="ECO:0000256" key="5">
    <source>
        <dbReference type="ARBA" id="ARBA00023163"/>
    </source>
</evidence>
<dbReference type="PANTHER" id="PTHR35807">
    <property type="entry name" value="TRANSCRIPTIONAL REGULATOR REDD-RELATED"/>
    <property type="match status" value="1"/>
</dbReference>
<dbReference type="GO" id="GO:0000160">
    <property type="term" value="P:phosphorelay signal transduction system"/>
    <property type="evidence" value="ECO:0007669"/>
    <property type="project" value="UniProtKB-KW"/>
</dbReference>
<dbReference type="Pfam" id="PF03704">
    <property type="entry name" value="BTAD"/>
    <property type="match status" value="1"/>
</dbReference>
<feature type="domain" description="OmpR/PhoB-type" evidence="8">
    <location>
        <begin position="31"/>
        <end position="137"/>
    </location>
</feature>
<dbReference type="SMART" id="SM00862">
    <property type="entry name" value="Trans_reg_C"/>
    <property type="match status" value="1"/>
</dbReference>